<accession>A0A6A4R0V9</accession>
<reference evidence="2" key="1">
    <citation type="journal article" date="2020" name="Nat. Commun.">
        <title>Genome sequence of the cluster root forming white lupin.</title>
        <authorList>
            <person name="Hufnagel B."/>
            <person name="Marques A."/>
            <person name="Soriano A."/>
            <person name="Marques L."/>
            <person name="Divol F."/>
            <person name="Doumas P."/>
            <person name="Sallet E."/>
            <person name="Mancinotti D."/>
            <person name="Carrere S."/>
            <person name="Marande W."/>
            <person name="Arribat S."/>
            <person name="Keller J."/>
            <person name="Huneau C."/>
            <person name="Blein T."/>
            <person name="Aime D."/>
            <person name="Laguerre M."/>
            <person name="Taylor J."/>
            <person name="Schubert V."/>
            <person name="Nelson M."/>
            <person name="Geu-Flores F."/>
            <person name="Crespi M."/>
            <person name="Gallardo-Guerrero K."/>
            <person name="Delaux P.-M."/>
            <person name="Salse J."/>
            <person name="Berges H."/>
            <person name="Guyot R."/>
            <person name="Gouzy J."/>
            <person name="Peret B."/>
        </authorList>
    </citation>
    <scope>NUCLEOTIDE SEQUENCE [LARGE SCALE GENOMIC DNA]</scope>
    <source>
        <strain evidence="2">cv. Amiga</strain>
    </source>
</reference>
<gene>
    <name evidence="1" type="ORF">Lalb_Chr02g0152221</name>
</gene>
<organism evidence="1 2">
    <name type="scientific">Lupinus albus</name>
    <name type="common">White lupine</name>
    <name type="synonym">Lupinus termis</name>
    <dbReference type="NCBI Taxonomy" id="3870"/>
    <lineage>
        <taxon>Eukaryota</taxon>
        <taxon>Viridiplantae</taxon>
        <taxon>Streptophyta</taxon>
        <taxon>Embryophyta</taxon>
        <taxon>Tracheophyta</taxon>
        <taxon>Spermatophyta</taxon>
        <taxon>Magnoliopsida</taxon>
        <taxon>eudicotyledons</taxon>
        <taxon>Gunneridae</taxon>
        <taxon>Pentapetalae</taxon>
        <taxon>rosids</taxon>
        <taxon>fabids</taxon>
        <taxon>Fabales</taxon>
        <taxon>Fabaceae</taxon>
        <taxon>Papilionoideae</taxon>
        <taxon>50 kb inversion clade</taxon>
        <taxon>genistoids sensu lato</taxon>
        <taxon>core genistoids</taxon>
        <taxon>Genisteae</taxon>
        <taxon>Lupinus</taxon>
    </lineage>
</organism>
<dbReference type="Proteomes" id="UP000447434">
    <property type="component" value="Chromosome 2"/>
</dbReference>
<dbReference type="OrthoDB" id="66620at2759"/>
<dbReference type="AlphaFoldDB" id="A0A6A4R0V9"/>
<keyword evidence="2" id="KW-1185">Reference proteome</keyword>
<sequence>MSLILPSFSGICNVVLEACPLGSYCPIATLNKTTGVCEPYLYQLPPMQPNHTCGGANVWADVSNSGEIFCSAGSYCPTTTKRIPCSSGYYFAPIHGFYL</sequence>
<dbReference type="EMBL" id="WOCE01000002">
    <property type="protein sequence ID" value="KAE9619353.1"/>
    <property type="molecule type" value="Genomic_DNA"/>
</dbReference>
<comment type="caution">
    <text evidence="1">The sequence shown here is derived from an EMBL/GenBank/DDBJ whole genome shotgun (WGS) entry which is preliminary data.</text>
</comment>
<name>A0A6A4R0V9_LUPAL</name>
<proteinExistence type="predicted"/>
<evidence type="ECO:0000313" key="2">
    <source>
        <dbReference type="Proteomes" id="UP000447434"/>
    </source>
</evidence>
<protein>
    <submittedName>
        <fullName evidence="1">Uncharacterized protein</fullName>
    </submittedName>
</protein>
<evidence type="ECO:0000313" key="1">
    <source>
        <dbReference type="EMBL" id="KAE9619353.1"/>
    </source>
</evidence>